<dbReference type="EMBL" id="VTFT01000001">
    <property type="protein sequence ID" value="TYT26463.1"/>
    <property type="molecule type" value="Genomic_DNA"/>
</dbReference>
<dbReference type="OrthoDB" id="9796999at2"/>
<name>A0A5D4XR82_9GAMM</name>
<protein>
    <submittedName>
        <fullName evidence="1">Bacteriocin-protection protein</fullName>
    </submittedName>
</protein>
<gene>
    <name evidence="1" type="ORF">FZO89_09455</name>
</gene>
<dbReference type="AlphaFoldDB" id="A0A5D4XR82"/>
<keyword evidence="2" id="KW-1185">Reference proteome</keyword>
<dbReference type="Pfam" id="PF13376">
    <property type="entry name" value="OmdA"/>
    <property type="match status" value="1"/>
</dbReference>
<accession>A0A5D4XR82</accession>
<evidence type="ECO:0000313" key="1">
    <source>
        <dbReference type="EMBL" id="TYT26463.1"/>
    </source>
</evidence>
<comment type="caution">
    <text evidence="1">The sequence shown here is derived from an EMBL/GenBank/DDBJ whole genome shotgun (WGS) entry which is preliminary data.</text>
</comment>
<evidence type="ECO:0000313" key="2">
    <source>
        <dbReference type="Proteomes" id="UP000324973"/>
    </source>
</evidence>
<organism evidence="1 2">
    <name type="scientific">Luteimonas viscosa</name>
    <dbReference type="NCBI Taxonomy" id="1132694"/>
    <lineage>
        <taxon>Bacteria</taxon>
        <taxon>Pseudomonadati</taxon>
        <taxon>Pseudomonadota</taxon>
        <taxon>Gammaproteobacteria</taxon>
        <taxon>Lysobacterales</taxon>
        <taxon>Lysobacteraceae</taxon>
        <taxon>Luteimonas</taxon>
    </lineage>
</organism>
<reference evidence="1 2" key="1">
    <citation type="submission" date="2019-08" db="EMBL/GenBank/DDBJ databases">
        <title>Luteimonas viscosus sp. nov., isolated from soil of a sunflower field.</title>
        <authorList>
            <person name="Jianli Z."/>
            <person name="Ying Z."/>
        </authorList>
    </citation>
    <scope>NUCLEOTIDE SEQUENCE [LARGE SCALE GENOMIC DNA]</scope>
    <source>
        <strain evidence="1 2">XBU10</strain>
    </source>
</reference>
<dbReference type="RefSeq" id="WP_149103014.1">
    <property type="nucleotide sequence ID" value="NZ_VTFT01000001.1"/>
</dbReference>
<sequence>MTTAPIYFKDAVELRQWFARHAPTSSELVVGFMKTGSGAAGLTWSEAVDEALCVGWIDGVRHRVDDLRYRIRFTPRKPGSNWSAVNIRKAEALHKLGRMTPAGLQAYAARTEAKSRTASYEQPEVAFSTAELKQFKGHAAAWRYFEALSPGYRKKITWWVVSAKQAGTRSRRLASLIEACAEGRRL</sequence>
<dbReference type="Proteomes" id="UP000324973">
    <property type="component" value="Unassembled WGS sequence"/>
</dbReference>
<proteinExistence type="predicted"/>